<gene>
    <name evidence="12" type="primary">inx</name>
</gene>
<evidence type="ECO:0000256" key="4">
    <source>
        <dbReference type="ARBA" id="ARBA00022475"/>
    </source>
</evidence>
<keyword evidence="4" id="KW-1003">Cell membrane</keyword>
<dbReference type="GO" id="GO:0005886">
    <property type="term" value="C:plasma membrane"/>
    <property type="evidence" value="ECO:0007669"/>
    <property type="project" value="UniProtKB-SubCell"/>
</dbReference>
<evidence type="ECO:0000256" key="11">
    <source>
        <dbReference type="ARBA" id="ARBA00023303"/>
    </source>
</evidence>
<evidence type="ECO:0000256" key="7">
    <source>
        <dbReference type="ARBA" id="ARBA00022949"/>
    </source>
</evidence>
<evidence type="ECO:0000256" key="3">
    <source>
        <dbReference type="ARBA" id="ARBA00022448"/>
    </source>
</evidence>
<comment type="subcellular location">
    <subcellularLocation>
        <location evidence="1">Cell junction</location>
        <location evidence="1">Gap junction</location>
    </subcellularLocation>
    <subcellularLocation>
        <location evidence="2 12">Cell membrane</location>
        <topology evidence="2 12">Multi-pass membrane protein</topology>
    </subcellularLocation>
</comment>
<keyword evidence="3 12" id="KW-0813">Transport</keyword>
<feature type="transmembrane region" description="Helical" evidence="12">
    <location>
        <begin position="67"/>
        <end position="84"/>
    </location>
</feature>
<dbReference type="GO" id="GO:0005243">
    <property type="term" value="F:gap junction channel activity"/>
    <property type="evidence" value="ECO:0007669"/>
    <property type="project" value="TreeGrafter"/>
</dbReference>
<dbReference type="PROSITE" id="PS51013">
    <property type="entry name" value="PANNEXIN"/>
    <property type="match status" value="1"/>
</dbReference>
<keyword evidence="11 12" id="KW-0407">Ion channel</keyword>
<keyword evidence="7" id="KW-0965">Cell junction</keyword>
<evidence type="ECO:0000313" key="14">
    <source>
        <dbReference type="WBParaSite" id="PSAMB.scaffold3736size17080.g22380.t1"/>
    </source>
</evidence>
<accession>A0A914WCL0</accession>
<dbReference type="InterPro" id="IPR000990">
    <property type="entry name" value="Innexin"/>
</dbReference>
<keyword evidence="6" id="KW-0303">Gap junction</keyword>
<organism evidence="13 14">
    <name type="scientific">Plectus sambesii</name>
    <dbReference type="NCBI Taxonomy" id="2011161"/>
    <lineage>
        <taxon>Eukaryota</taxon>
        <taxon>Metazoa</taxon>
        <taxon>Ecdysozoa</taxon>
        <taxon>Nematoda</taxon>
        <taxon>Chromadorea</taxon>
        <taxon>Plectida</taxon>
        <taxon>Plectina</taxon>
        <taxon>Plectoidea</taxon>
        <taxon>Plectidae</taxon>
        <taxon>Plectus</taxon>
    </lineage>
</organism>
<keyword evidence="13" id="KW-1185">Reference proteome</keyword>
<protein>
    <recommendedName>
        <fullName evidence="12">Innexin</fullName>
    </recommendedName>
</protein>
<proteinExistence type="inferred from homology"/>
<dbReference type="PRINTS" id="PR01262">
    <property type="entry name" value="INNEXIN"/>
</dbReference>
<dbReference type="AlphaFoldDB" id="A0A914WCL0"/>
<reference evidence="14" key="1">
    <citation type="submission" date="2022-11" db="UniProtKB">
        <authorList>
            <consortium name="WormBaseParasite"/>
        </authorList>
    </citation>
    <scope>IDENTIFICATION</scope>
</reference>
<evidence type="ECO:0000256" key="9">
    <source>
        <dbReference type="ARBA" id="ARBA00023065"/>
    </source>
</evidence>
<dbReference type="Proteomes" id="UP000887566">
    <property type="component" value="Unplaced"/>
</dbReference>
<evidence type="ECO:0000256" key="5">
    <source>
        <dbReference type="ARBA" id="ARBA00022692"/>
    </source>
</evidence>
<dbReference type="GO" id="GO:0034220">
    <property type="term" value="P:monoatomic ion transmembrane transport"/>
    <property type="evidence" value="ECO:0007669"/>
    <property type="project" value="UniProtKB-KW"/>
</dbReference>
<keyword evidence="9 12" id="KW-0406">Ion transport</keyword>
<evidence type="ECO:0000256" key="10">
    <source>
        <dbReference type="ARBA" id="ARBA00023136"/>
    </source>
</evidence>
<comment type="similarity">
    <text evidence="12">Belongs to the pannexin family.</text>
</comment>
<evidence type="ECO:0000256" key="2">
    <source>
        <dbReference type="ARBA" id="ARBA00004651"/>
    </source>
</evidence>
<dbReference type="Pfam" id="PF00876">
    <property type="entry name" value="Innexin"/>
    <property type="match status" value="1"/>
</dbReference>
<evidence type="ECO:0000256" key="12">
    <source>
        <dbReference type="RuleBase" id="RU010713"/>
    </source>
</evidence>
<comment type="caution">
    <text evidence="12">Lacks conserved residue(s) required for the propagation of feature annotation.</text>
</comment>
<keyword evidence="10 12" id="KW-0472">Membrane</keyword>
<dbReference type="PANTHER" id="PTHR11893:SF36">
    <property type="entry name" value="INNEXIN-5"/>
    <property type="match status" value="1"/>
</dbReference>
<dbReference type="WBParaSite" id="PSAMB.scaffold3736size17080.g22380.t1">
    <property type="protein sequence ID" value="PSAMB.scaffold3736size17080.g22380.t1"/>
    <property type="gene ID" value="PSAMB.scaffold3736size17080.g22380"/>
</dbReference>
<feature type="transmembrane region" description="Helical" evidence="12">
    <location>
        <begin position="149"/>
        <end position="176"/>
    </location>
</feature>
<evidence type="ECO:0000256" key="1">
    <source>
        <dbReference type="ARBA" id="ARBA00004610"/>
    </source>
</evidence>
<keyword evidence="5 12" id="KW-0812">Transmembrane</keyword>
<dbReference type="GO" id="GO:0005921">
    <property type="term" value="C:gap junction"/>
    <property type="evidence" value="ECO:0007669"/>
    <property type="project" value="UniProtKB-SubCell"/>
</dbReference>
<sequence>MASTPDDGSTGVSIQTVNMIARHLKAGLQLNAKDSLSTSSNPFAWIARWTSGLVGAYITITYLLVKLLFIINCILQFFLLNAFLGTQYKYWGAQILSDVVAGRDWFETGHFPRVTMCDLEVRRLGNIHRWSIQCVLMINLFNEKIYIFLWWWFLIVTLVTIQNFIYWLVVSSIGYFRRTFLKRLLNGCHIDIQSREDEILFNRFANDFVGSDGVIVLRLLTRNAGEYAGSCIVGALWNMSKDGLKGRSLSNYRTATSADESYSTYHH</sequence>
<dbReference type="PANTHER" id="PTHR11893">
    <property type="entry name" value="INNEXIN"/>
    <property type="match status" value="1"/>
</dbReference>
<name>A0A914WCL0_9BILA</name>
<evidence type="ECO:0000313" key="13">
    <source>
        <dbReference type="Proteomes" id="UP000887566"/>
    </source>
</evidence>
<evidence type="ECO:0000256" key="6">
    <source>
        <dbReference type="ARBA" id="ARBA00022868"/>
    </source>
</evidence>
<evidence type="ECO:0000256" key="8">
    <source>
        <dbReference type="ARBA" id="ARBA00022989"/>
    </source>
</evidence>
<keyword evidence="8 12" id="KW-1133">Transmembrane helix</keyword>
<comment type="function">
    <text evidence="12">Structural component of the gap junctions.</text>
</comment>